<evidence type="ECO:0000256" key="4">
    <source>
        <dbReference type="ARBA" id="ARBA00022596"/>
    </source>
</evidence>
<feature type="transmembrane region" description="Helical" evidence="8">
    <location>
        <begin position="12"/>
        <end position="32"/>
    </location>
</feature>
<evidence type="ECO:0000256" key="6">
    <source>
        <dbReference type="ARBA" id="ARBA00022989"/>
    </source>
</evidence>
<keyword evidence="4" id="KW-0533">Nickel</keyword>
<dbReference type="NCBIfam" id="TIGR00802">
    <property type="entry name" value="nico"/>
    <property type="match status" value="1"/>
</dbReference>
<keyword evidence="10" id="KW-1185">Reference proteome</keyword>
<dbReference type="RefSeq" id="WP_345588121.1">
    <property type="nucleotide sequence ID" value="NZ_BAABJG010000015.1"/>
</dbReference>
<evidence type="ECO:0000256" key="5">
    <source>
        <dbReference type="ARBA" id="ARBA00022692"/>
    </source>
</evidence>
<keyword evidence="7 8" id="KW-0472">Membrane</keyword>
<comment type="caution">
    <text evidence="9">The sequence shown here is derived from an EMBL/GenBank/DDBJ whole genome shotgun (WGS) entry which is preliminary data.</text>
</comment>
<dbReference type="Pfam" id="PF03824">
    <property type="entry name" value="NicO"/>
    <property type="match status" value="1"/>
</dbReference>
<proteinExistence type="inferred from homology"/>
<comment type="subcellular location">
    <subcellularLocation>
        <location evidence="8">Cell membrane</location>
        <topology evidence="8">Multi-pass membrane protein</topology>
    </subcellularLocation>
    <subcellularLocation>
        <location evidence="1">Endomembrane system</location>
        <topology evidence="1">Multi-pass membrane protein</topology>
    </subcellularLocation>
</comment>
<feature type="transmembrane region" description="Helical" evidence="8">
    <location>
        <begin position="38"/>
        <end position="56"/>
    </location>
</feature>
<feature type="transmembrane region" description="Helical" evidence="8">
    <location>
        <begin position="120"/>
        <end position="145"/>
    </location>
</feature>
<dbReference type="InterPro" id="IPR011541">
    <property type="entry name" value="Ni/Co_transpt_high_affinity"/>
</dbReference>
<protein>
    <recommendedName>
        <fullName evidence="8">Nickel/cobalt efflux system</fullName>
    </recommendedName>
</protein>
<evidence type="ECO:0000313" key="10">
    <source>
        <dbReference type="Proteomes" id="UP001597180"/>
    </source>
</evidence>
<keyword evidence="3 8" id="KW-0813">Transport</keyword>
<dbReference type="PANTHER" id="PTHR31611:SF0">
    <property type="entry name" value="HIGH-AFFINITY NICKEL TRANSPORT PROTEIN NIC1"/>
    <property type="match status" value="1"/>
</dbReference>
<evidence type="ECO:0000256" key="2">
    <source>
        <dbReference type="ARBA" id="ARBA00010892"/>
    </source>
</evidence>
<evidence type="ECO:0000256" key="1">
    <source>
        <dbReference type="ARBA" id="ARBA00004127"/>
    </source>
</evidence>
<dbReference type="PANTHER" id="PTHR31611">
    <property type="entry name" value="HIGH-AFFINITY NICKEL TRANSPORT PROTEIN NIC1"/>
    <property type="match status" value="1"/>
</dbReference>
<accession>A0ABW3UNH6</accession>
<evidence type="ECO:0000256" key="3">
    <source>
        <dbReference type="ARBA" id="ARBA00022448"/>
    </source>
</evidence>
<keyword evidence="6 8" id="KW-1133">Transmembrane helix</keyword>
<evidence type="ECO:0000313" key="9">
    <source>
        <dbReference type="EMBL" id="MFD1222522.1"/>
    </source>
</evidence>
<organism evidence="9 10">
    <name type="scientific">Paenibacillus vulneris</name>
    <dbReference type="NCBI Taxonomy" id="1133364"/>
    <lineage>
        <taxon>Bacteria</taxon>
        <taxon>Bacillati</taxon>
        <taxon>Bacillota</taxon>
        <taxon>Bacilli</taxon>
        <taxon>Bacillales</taxon>
        <taxon>Paenibacillaceae</taxon>
        <taxon>Paenibacillus</taxon>
    </lineage>
</organism>
<sequence>MLRKIWESKASWGGYYLVILALHVIGIAGLMTAARSDAAFWSLGLLAYAFGLRHAFDVDHIAAIDNTVRKLIQQKRNPLGVGFYFSLGHSSVVFLMVLIIALSMKWAQDAMPQMQEIGGLIGTTVSGAFLVIIGLINLMILLNLLRVFRTLRQGRFLEEQLEALLDSRGFFSRLLKPMFRFISRSWHVYPLGFLFGLGFDTATEIGLLAISAGAAKTSVPVFGIIALPLLFAAGMSLMDTADGMFMTKAYRWAFTTPVRKLYYNVTVTTVSVIAALIIGMVELIQVLTDKFNLQGPFFAWIGELDFGDLGYLLVGLFILAWLLSVTVWKVMKVEHRYKAV</sequence>
<feature type="transmembrane region" description="Helical" evidence="8">
    <location>
        <begin position="77"/>
        <end position="100"/>
    </location>
</feature>
<feature type="transmembrane region" description="Helical" evidence="8">
    <location>
        <begin position="188"/>
        <end position="215"/>
    </location>
</feature>
<feature type="transmembrane region" description="Helical" evidence="8">
    <location>
        <begin position="221"/>
        <end position="240"/>
    </location>
</feature>
<name>A0ABW3UNH6_9BACL</name>
<dbReference type="EMBL" id="JBHTLU010000031">
    <property type="protein sequence ID" value="MFD1222522.1"/>
    <property type="molecule type" value="Genomic_DNA"/>
</dbReference>
<keyword evidence="5 8" id="KW-0812">Transmembrane</keyword>
<dbReference type="Proteomes" id="UP001597180">
    <property type="component" value="Unassembled WGS sequence"/>
</dbReference>
<evidence type="ECO:0000256" key="7">
    <source>
        <dbReference type="ARBA" id="ARBA00023136"/>
    </source>
</evidence>
<reference evidence="10" key="1">
    <citation type="journal article" date="2019" name="Int. J. Syst. Evol. Microbiol.">
        <title>The Global Catalogue of Microorganisms (GCM) 10K type strain sequencing project: providing services to taxonomists for standard genome sequencing and annotation.</title>
        <authorList>
            <consortium name="The Broad Institute Genomics Platform"/>
            <consortium name="The Broad Institute Genome Sequencing Center for Infectious Disease"/>
            <person name="Wu L."/>
            <person name="Ma J."/>
        </authorList>
    </citation>
    <scope>NUCLEOTIDE SEQUENCE [LARGE SCALE GENOMIC DNA]</scope>
    <source>
        <strain evidence="10">CCUG 53270</strain>
    </source>
</reference>
<evidence type="ECO:0000256" key="8">
    <source>
        <dbReference type="RuleBase" id="RU362101"/>
    </source>
</evidence>
<feature type="transmembrane region" description="Helical" evidence="8">
    <location>
        <begin position="309"/>
        <end position="328"/>
    </location>
</feature>
<dbReference type="InterPro" id="IPR004688">
    <property type="entry name" value="Ni/Co_transpt"/>
</dbReference>
<feature type="transmembrane region" description="Helical" evidence="8">
    <location>
        <begin position="261"/>
        <end position="281"/>
    </location>
</feature>
<gene>
    <name evidence="9" type="ORF">ACFQ4B_20600</name>
</gene>
<comment type="similarity">
    <text evidence="2 8">Belongs to the NiCoT transporter (TC 2.A.52) family.</text>
</comment>